<dbReference type="EMBL" id="CP127294">
    <property type="protein sequence ID" value="WIX83005.1"/>
    <property type="molecule type" value="Genomic_DNA"/>
</dbReference>
<dbReference type="KEGG" id="acab:QRX50_20685"/>
<proteinExistence type="predicted"/>
<sequence>MLAIFRTYSPDQIDFDVDLRELQGQTGVNVLCDLLRAIGQTLGKPVLLTPEGDSGQAVLAFDPRVDRVVLMADPDPRTR</sequence>
<gene>
    <name evidence="1" type="ORF">QRX50_20685</name>
</gene>
<organism evidence="1 2">
    <name type="scientific">Amycolatopsis carbonis</name>
    <dbReference type="NCBI Taxonomy" id="715471"/>
    <lineage>
        <taxon>Bacteria</taxon>
        <taxon>Bacillati</taxon>
        <taxon>Actinomycetota</taxon>
        <taxon>Actinomycetes</taxon>
        <taxon>Pseudonocardiales</taxon>
        <taxon>Pseudonocardiaceae</taxon>
        <taxon>Amycolatopsis</taxon>
    </lineage>
</organism>
<accession>A0A9Y2MVK9</accession>
<protein>
    <submittedName>
        <fullName evidence="1">Uncharacterized protein</fullName>
    </submittedName>
</protein>
<keyword evidence="2" id="KW-1185">Reference proteome</keyword>
<name>A0A9Y2MVK9_9PSEU</name>
<evidence type="ECO:0000313" key="2">
    <source>
        <dbReference type="Proteomes" id="UP001236014"/>
    </source>
</evidence>
<dbReference type="AlphaFoldDB" id="A0A9Y2MVK9"/>
<dbReference type="Proteomes" id="UP001236014">
    <property type="component" value="Chromosome"/>
</dbReference>
<reference evidence="1 2" key="1">
    <citation type="submission" date="2023-06" db="EMBL/GenBank/DDBJ databases">
        <authorList>
            <person name="Oyuntsetseg B."/>
            <person name="Kim S.B."/>
        </authorList>
    </citation>
    <scope>NUCLEOTIDE SEQUENCE [LARGE SCALE GENOMIC DNA]</scope>
    <source>
        <strain evidence="1 2">2-15</strain>
    </source>
</reference>
<dbReference type="RefSeq" id="WP_285973566.1">
    <property type="nucleotide sequence ID" value="NZ_CP127294.1"/>
</dbReference>
<evidence type="ECO:0000313" key="1">
    <source>
        <dbReference type="EMBL" id="WIX83005.1"/>
    </source>
</evidence>